<proteinExistence type="predicted"/>
<name>A0ABX8C6M2_9ACTN</name>
<dbReference type="InterPro" id="IPR050832">
    <property type="entry name" value="Bact_Acetyltransf"/>
</dbReference>
<evidence type="ECO:0000256" key="1">
    <source>
        <dbReference type="ARBA" id="ARBA00022679"/>
    </source>
</evidence>
<dbReference type="InterPro" id="IPR016181">
    <property type="entry name" value="Acyl_CoA_acyltransferase"/>
</dbReference>
<dbReference type="PANTHER" id="PTHR43877:SF1">
    <property type="entry name" value="ACETYLTRANSFERASE"/>
    <property type="match status" value="1"/>
</dbReference>
<keyword evidence="1" id="KW-0808">Transferase</keyword>
<gene>
    <name evidence="4" type="ORF">KGD83_05755</name>
</gene>
<dbReference type="Gene3D" id="3.40.630.30">
    <property type="match status" value="1"/>
</dbReference>
<protein>
    <submittedName>
        <fullName evidence="4">N-acetyltransferase</fullName>
    </submittedName>
</protein>
<dbReference type="PANTHER" id="PTHR43877">
    <property type="entry name" value="AMINOALKYLPHOSPHONATE N-ACETYLTRANSFERASE-RELATED-RELATED"/>
    <property type="match status" value="1"/>
</dbReference>
<dbReference type="PROSITE" id="PS51186">
    <property type="entry name" value="GNAT"/>
    <property type="match status" value="2"/>
</dbReference>
<evidence type="ECO:0000313" key="4">
    <source>
        <dbReference type="EMBL" id="QUX30056.1"/>
    </source>
</evidence>
<accession>A0ABX8C6M2</accession>
<feature type="domain" description="N-acetyltransferase" evidence="3">
    <location>
        <begin position="3"/>
        <end position="160"/>
    </location>
</feature>
<dbReference type="InterPro" id="IPR000182">
    <property type="entry name" value="GNAT_dom"/>
</dbReference>
<organism evidence="4 5">
    <name type="scientific">Nocardiopsis akebiae</name>
    <dbReference type="NCBI Taxonomy" id="2831968"/>
    <lineage>
        <taxon>Bacteria</taxon>
        <taxon>Bacillati</taxon>
        <taxon>Actinomycetota</taxon>
        <taxon>Actinomycetes</taxon>
        <taxon>Streptosporangiales</taxon>
        <taxon>Nocardiopsidaceae</taxon>
        <taxon>Nocardiopsis</taxon>
    </lineage>
</organism>
<dbReference type="RefSeq" id="WP_212642863.1">
    <property type="nucleotide sequence ID" value="NZ_CP074132.1"/>
</dbReference>
<feature type="domain" description="N-acetyltransferase" evidence="3">
    <location>
        <begin position="196"/>
        <end position="344"/>
    </location>
</feature>
<keyword evidence="5" id="KW-1185">Reference proteome</keyword>
<sequence length="344" mass="38228">MISRVDSADPAAFDSWYAAVREASLTDRDPGVVPLPHPDSLRAVLRGRGGERRALAYSAHGEDGGVVGALLLEFGDRDNLHLAEVDVNVPVRTRRRGHGRRLWEHAERVMAEEGRTTALAEVQLPSGRSFEDWPGARFALALGFGVVHEEDYYVLGLPLAARTREEVGADVLALESRYELLTWTDSCPEELLEDYARLRTRMEADVPLGETAFERGLWDPARVRAQEERRRAQRYRTLVCAARAATGGLAGYSELALPEGEGAAYQEDTLVAPEHRGNRLGSALKLRNLEVLAAEFPERVQVRTWNAPGNAPMRRVNLRLGFRPVERMHEFQRVLHGGEPGSAV</sequence>
<dbReference type="SUPFAM" id="SSF55729">
    <property type="entry name" value="Acyl-CoA N-acyltransferases (Nat)"/>
    <property type="match status" value="2"/>
</dbReference>
<evidence type="ECO:0000259" key="3">
    <source>
        <dbReference type="PROSITE" id="PS51186"/>
    </source>
</evidence>
<evidence type="ECO:0000313" key="5">
    <source>
        <dbReference type="Proteomes" id="UP000678016"/>
    </source>
</evidence>
<dbReference type="Proteomes" id="UP000678016">
    <property type="component" value="Chromosome"/>
</dbReference>
<evidence type="ECO:0000256" key="2">
    <source>
        <dbReference type="ARBA" id="ARBA00023315"/>
    </source>
</evidence>
<dbReference type="EMBL" id="CP074132">
    <property type="protein sequence ID" value="QUX30056.1"/>
    <property type="molecule type" value="Genomic_DNA"/>
</dbReference>
<keyword evidence="2" id="KW-0012">Acyltransferase</keyword>
<reference evidence="5" key="1">
    <citation type="submission" date="2021-05" db="EMBL/GenBank/DDBJ databases">
        <title>Direct Submission.</title>
        <authorList>
            <person name="Li K."/>
            <person name="Gao J."/>
        </authorList>
    </citation>
    <scope>NUCLEOTIDE SEQUENCE [LARGE SCALE GENOMIC DNA]</scope>
    <source>
        <strain evidence="5">HDS12</strain>
    </source>
</reference>
<dbReference type="Pfam" id="PF00583">
    <property type="entry name" value="Acetyltransf_1"/>
    <property type="match status" value="2"/>
</dbReference>